<keyword evidence="2" id="KW-1185">Reference proteome</keyword>
<dbReference type="EMBL" id="JAHLQT010004366">
    <property type="protein sequence ID" value="KAG7176090.1"/>
    <property type="molecule type" value="Genomic_DNA"/>
</dbReference>
<reference evidence="1" key="1">
    <citation type="journal article" date="2021" name="Sci. Adv.">
        <title>The American lobster genome reveals insights on longevity, neural, and immune adaptations.</title>
        <authorList>
            <person name="Polinski J.M."/>
            <person name="Zimin A.V."/>
            <person name="Clark K.F."/>
            <person name="Kohn A.B."/>
            <person name="Sadowski N."/>
            <person name="Timp W."/>
            <person name="Ptitsyn A."/>
            <person name="Khanna P."/>
            <person name="Romanova D.Y."/>
            <person name="Williams P."/>
            <person name="Greenwood S.J."/>
            <person name="Moroz L.L."/>
            <person name="Walt D.R."/>
            <person name="Bodnar A.G."/>
        </authorList>
    </citation>
    <scope>NUCLEOTIDE SEQUENCE</scope>
    <source>
        <strain evidence="1">GMGI-L3</strain>
    </source>
</reference>
<accession>A0A8J5N8W2</accession>
<comment type="caution">
    <text evidence="1">The sequence shown here is derived from an EMBL/GenBank/DDBJ whole genome shotgun (WGS) entry which is preliminary data.</text>
</comment>
<sequence length="93" mass="10693">MLGEWGEAMRGGGTPPPLVAWKSPEPRFVWKLERLGQCPRGYSGGRLRGPRLDQLGFPESGSRWLTVRCFPPQITSWNCECSLFYFPYLRFIN</sequence>
<name>A0A8J5N8W2_HOMAM</name>
<dbReference type="AlphaFoldDB" id="A0A8J5N8W2"/>
<evidence type="ECO:0000313" key="1">
    <source>
        <dbReference type="EMBL" id="KAG7176090.1"/>
    </source>
</evidence>
<gene>
    <name evidence="1" type="ORF">Hamer_G025109</name>
</gene>
<dbReference type="Proteomes" id="UP000747542">
    <property type="component" value="Unassembled WGS sequence"/>
</dbReference>
<evidence type="ECO:0000313" key="2">
    <source>
        <dbReference type="Proteomes" id="UP000747542"/>
    </source>
</evidence>
<proteinExistence type="predicted"/>
<protein>
    <submittedName>
        <fullName evidence="1">Uncharacterized protein</fullName>
    </submittedName>
</protein>
<organism evidence="1 2">
    <name type="scientific">Homarus americanus</name>
    <name type="common">American lobster</name>
    <dbReference type="NCBI Taxonomy" id="6706"/>
    <lineage>
        <taxon>Eukaryota</taxon>
        <taxon>Metazoa</taxon>
        <taxon>Ecdysozoa</taxon>
        <taxon>Arthropoda</taxon>
        <taxon>Crustacea</taxon>
        <taxon>Multicrustacea</taxon>
        <taxon>Malacostraca</taxon>
        <taxon>Eumalacostraca</taxon>
        <taxon>Eucarida</taxon>
        <taxon>Decapoda</taxon>
        <taxon>Pleocyemata</taxon>
        <taxon>Astacidea</taxon>
        <taxon>Nephropoidea</taxon>
        <taxon>Nephropidae</taxon>
        <taxon>Homarus</taxon>
    </lineage>
</organism>